<dbReference type="GO" id="GO:0004066">
    <property type="term" value="F:asparagine synthase (glutamine-hydrolyzing) activity"/>
    <property type="evidence" value="ECO:0007669"/>
    <property type="project" value="UniProtKB-EC"/>
</dbReference>
<keyword evidence="6" id="KW-0315">Glutamine amidotransferase</keyword>
<dbReference type="AlphaFoldDB" id="A0A5B9DHF0"/>
<dbReference type="SUPFAM" id="SSF52402">
    <property type="entry name" value="Adenine nucleotide alpha hydrolases-like"/>
    <property type="match status" value="1"/>
</dbReference>
<dbReference type="EC" id="6.3.5.4" evidence="3"/>
<gene>
    <name evidence="8" type="primary">asnB</name>
    <name evidence="8" type="ORF">FNA67_00385</name>
</gene>
<dbReference type="GO" id="GO:0005829">
    <property type="term" value="C:cytosol"/>
    <property type="evidence" value="ECO:0007669"/>
    <property type="project" value="TreeGrafter"/>
</dbReference>
<evidence type="ECO:0000313" key="9">
    <source>
        <dbReference type="Proteomes" id="UP000321062"/>
    </source>
</evidence>
<proteinExistence type="inferred from homology"/>
<comment type="similarity">
    <text evidence="2">Belongs to the asparagine synthetase family.</text>
</comment>
<evidence type="ECO:0000313" key="8">
    <source>
        <dbReference type="EMBL" id="QEE18731.1"/>
    </source>
</evidence>
<evidence type="ECO:0000256" key="3">
    <source>
        <dbReference type="ARBA" id="ARBA00012737"/>
    </source>
</evidence>
<dbReference type="PROSITE" id="PS51278">
    <property type="entry name" value="GATASE_TYPE_2"/>
    <property type="match status" value="1"/>
</dbReference>
<dbReference type="InterPro" id="IPR014729">
    <property type="entry name" value="Rossmann-like_a/b/a_fold"/>
</dbReference>
<evidence type="ECO:0000256" key="1">
    <source>
        <dbReference type="ARBA" id="ARBA00005187"/>
    </source>
</evidence>
<dbReference type="InterPro" id="IPR006426">
    <property type="entry name" value="Asn_synth_AEB"/>
</dbReference>
<organism evidence="8 9">
    <name type="scientific">Paradevosia tibetensis</name>
    <dbReference type="NCBI Taxonomy" id="1447062"/>
    <lineage>
        <taxon>Bacteria</taxon>
        <taxon>Pseudomonadati</taxon>
        <taxon>Pseudomonadota</taxon>
        <taxon>Alphaproteobacteria</taxon>
        <taxon>Hyphomicrobiales</taxon>
        <taxon>Devosiaceae</taxon>
        <taxon>Paradevosia</taxon>
    </lineage>
</organism>
<dbReference type="NCBIfam" id="TIGR01536">
    <property type="entry name" value="asn_synth_AEB"/>
    <property type="match status" value="1"/>
</dbReference>
<dbReference type="CDD" id="cd00712">
    <property type="entry name" value="AsnB"/>
    <property type="match status" value="1"/>
</dbReference>
<dbReference type="InterPro" id="IPR051786">
    <property type="entry name" value="ASN_synthetase/amidase"/>
</dbReference>
<dbReference type="InterPro" id="IPR001962">
    <property type="entry name" value="Asn_synthase"/>
</dbReference>
<dbReference type="SUPFAM" id="SSF56235">
    <property type="entry name" value="N-terminal nucleophile aminohydrolases (Ntn hydrolases)"/>
    <property type="match status" value="1"/>
</dbReference>
<dbReference type="Pfam" id="PF13537">
    <property type="entry name" value="GATase_7"/>
    <property type="match status" value="1"/>
</dbReference>
<dbReference type="PANTHER" id="PTHR43284">
    <property type="entry name" value="ASPARAGINE SYNTHETASE (GLUTAMINE-HYDROLYZING)"/>
    <property type="match status" value="1"/>
</dbReference>
<dbReference type="OrthoDB" id="9763290at2"/>
<dbReference type="GO" id="GO:0006529">
    <property type="term" value="P:asparagine biosynthetic process"/>
    <property type="evidence" value="ECO:0007669"/>
    <property type="project" value="InterPro"/>
</dbReference>
<dbReference type="PIRSF" id="PIRSF001589">
    <property type="entry name" value="Asn_synthetase_glu-h"/>
    <property type="match status" value="1"/>
</dbReference>
<sequence>MCGITGWIGNLDRSDEAEARLRRMSDAIVHRGPDDSGFHVDDGVGFGFRRLSIVDLAGGHQPMSSQDGNIWVMLNGEVYNHEALRAEMRSQGCTFRTSSDTEVLLRLYEREGLSGFHRMNGMFGVAIWDGRTKRLHLVRDRLGVKPVYYAPVKGGLVFGSEIKAILASGLVDKEVNPRAIWDFLTFRYVPAPDSIWMGISKLPPGHVLTMELEDPLPRVERWWQMPMRAPDKSEERPDAVYDQEFADLFEDAVALRMRADVPVGITLSGGLDSSAVVSAARNSTDRLMTFSVSFAGSPETDELPYARTVARYFDTDHHEVSIGASDFMGFLTDLVWYADEPMADLASVPLYYVSKLAGQHVTVALSGEGSDEIFAGYNFEQRAQLWDRAAAARAALPRWANGRLGGLLAGISGRFARLRSDASTICDQRAVPEPISMTNYWSSADKLQLLRANGTWPDSFDRPRQILDQLGDQPPLNQALYLYSQDWLVEDLLMKADRMSMANSVELRTPFLDYRLVEWAGALPTRLKAGPSVNGVYRSKEILRRYAEARLPREIVDRPKQGFPVPVYGWLSTELKQWAQDMLSPSAQLTNWLTPEALAAVVRAGTDRTAGMMDRHRLWNVLILELWMRRWLV</sequence>
<keyword evidence="5" id="KW-0067">ATP-binding</keyword>
<dbReference type="Gene3D" id="3.40.50.620">
    <property type="entry name" value="HUPs"/>
    <property type="match status" value="1"/>
</dbReference>
<dbReference type="InterPro" id="IPR029055">
    <property type="entry name" value="Ntn_hydrolases_N"/>
</dbReference>
<evidence type="ECO:0000256" key="4">
    <source>
        <dbReference type="ARBA" id="ARBA00022741"/>
    </source>
</evidence>
<comment type="catalytic activity">
    <reaction evidence="7">
        <text>L-aspartate + L-glutamine + ATP + H2O = L-asparagine + L-glutamate + AMP + diphosphate + H(+)</text>
        <dbReference type="Rhea" id="RHEA:12228"/>
        <dbReference type="ChEBI" id="CHEBI:15377"/>
        <dbReference type="ChEBI" id="CHEBI:15378"/>
        <dbReference type="ChEBI" id="CHEBI:29985"/>
        <dbReference type="ChEBI" id="CHEBI:29991"/>
        <dbReference type="ChEBI" id="CHEBI:30616"/>
        <dbReference type="ChEBI" id="CHEBI:33019"/>
        <dbReference type="ChEBI" id="CHEBI:58048"/>
        <dbReference type="ChEBI" id="CHEBI:58359"/>
        <dbReference type="ChEBI" id="CHEBI:456215"/>
        <dbReference type="EC" id="6.3.5.4"/>
    </reaction>
</comment>
<dbReference type="RefSeq" id="WP_147654677.1">
    <property type="nucleotide sequence ID" value="NZ_BMFM01000001.1"/>
</dbReference>
<evidence type="ECO:0000256" key="6">
    <source>
        <dbReference type="ARBA" id="ARBA00022962"/>
    </source>
</evidence>
<dbReference type="KEGG" id="yti:FNA67_00385"/>
<protein>
    <recommendedName>
        <fullName evidence="3">asparagine synthase (glutamine-hydrolyzing)</fullName>
        <ecNumber evidence="3">6.3.5.4</ecNumber>
    </recommendedName>
</protein>
<dbReference type="InterPro" id="IPR017932">
    <property type="entry name" value="GATase_2_dom"/>
</dbReference>
<reference evidence="8 9" key="1">
    <citation type="journal article" date="2015" name="Int. J. Syst. Evol. Microbiol.">
        <title>Youhaiella tibetensis gen. nov., sp. nov., isolated from subsurface sediment.</title>
        <authorList>
            <person name="Wang Y.X."/>
            <person name="Huang F.Q."/>
            <person name="Nogi Y."/>
            <person name="Pang S.J."/>
            <person name="Wang P.K."/>
            <person name="Lv J."/>
        </authorList>
    </citation>
    <scope>NUCLEOTIDE SEQUENCE [LARGE SCALE GENOMIC DNA]</scope>
    <source>
        <strain evidence="9">fig4</strain>
    </source>
</reference>
<comment type="pathway">
    <text evidence="1">Amino-acid biosynthesis; L-asparagine biosynthesis; L-asparagine from L-aspartate (L-Gln route): step 1/1.</text>
</comment>
<dbReference type="PANTHER" id="PTHR43284:SF1">
    <property type="entry name" value="ASPARAGINE SYNTHETASE"/>
    <property type="match status" value="1"/>
</dbReference>
<dbReference type="EMBL" id="CP041690">
    <property type="protein sequence ID" value="QEE18731.1"/>
    <property type="molecule type" value="Genomic_DNA"/>
</dbReference>
<keyword evidence="9" id="KW-1185">Reference proteome</keyword>
<dbReference type="Proteomes" id="UP000321062">
    <property type="component" value="Chromosome"/>
</dbReference>
<dbReference type="CDD" id="cd01991">
    <property type="entry name" value="Asn_synthase_B_C"/>
    <property type="match status" value="1"/>
</dbReference>
<dbReference type="GO" id="GO:0005524">
    <property type="term" value="F:ATP binding"/>
    <property type="evidence" value="ECO:0007669"/>
    <property type="project" value="UniProtKB-KW"/>
</dbReference>
<dbReference type="Pfam" id="PF00733">
    <property type="entry name" value="Asn_synthase"/>
    <property type="match status" value="1"/>
</dbReference>
<accession>A0A5B9DHF0</accession>
<name>A0A5B9DHF0_9HYPH</name>
<evidence type="ECO:0000256" key="2">
    <source>
        <dbReference type="ARBA" id="ARBA00005752"/>
    </source>
</evidence>
<evidence type="ECO:0000256" key="5">
    <source>
        <dbReference type="ARBA" id="ARBA00022840"/>
    </source>
</evidence>
<dbReference type="Gene3D" id="3.60.20.10">
    <property type="entry name" value="Glutamine Phosphoribosylpyrophosphate, subunit 1, domain 1"/>
    <property type="match status" value="1"/>
</dbReference>
<dbReference type="InterPro" id="IPR033738">
    <property type="entry name" value="AsnB_N"/>
</dbReference>
<evidence type="ECO:0000256" key="7">
    <source>
        <dbReference type="ARBA" id="ARBA00048741"/>
    </source>
</evidence>
<keyword evidence="4" id="KW-0547">Nucleotide-binding</keyword>
<keyword evidence="8" id="KW-0436">Ligase</keyword>